<dbReference type="SUPFAM" id="SSF51338">
    <property type="entry name" value="Composite domain of metallo-dependent hydrolases"/>
    <property type="match status" value="1"/>
</dbReference>
<dbReference type="Gene3D" id="3.20.20.140">
    <property type="entry name" value="Metal-dependent hydrolases"/>
    <property type="match status" value="1"/>
</dbReference>
<feature type="domain" description="Amidohydrolase 3" evidence="1">
    <location>
        <begin position="57"/>
        <end position="545"/>
    </location>
</feature>
<dbReference type="RefSeq" id="WP_187525294.1">
    <property type="nucleotide sequence ID" value="NZ_JACRTA010000002.1"/>
</dbReference>
<dbReference type="CDD" id="cd01300">
    <property type="entry name" value="YtcJ_like"/>
    <property type="match status" value="1"/>
</dbReference>
<dbReference type="Gene3D" id="3.10.310.70">
    <property type="match status" value="1"/>
</dbReference>
<protein>
    <submittedName>
        <fullName evidence="2">Amidohydrolase</fullName>
    </submittedName>
</protein>
<evidence type="ECO:0000313" key="3">
    <source>
        <dbReference type="Proteomes" id="UP000610862"/>
    </source>
</evidence>
<keyword evidence="3" id="KW-1185">Reference proteome</keyword>
<dbReference type="InterPro" id="IPR033932">
    <property type="entry name" value="YtcJ-like"/>
</dbReference>
<dbReference type="EMBL" id="JACRTA010000002">
    <property type="protein sequence ID" value="MBC8568425.1"/>
    <property type="molecule type" value="Genomic_DNA"/>
</dbReference>
<evidence type="ECO:0000259" key="1">
    <source>
        <dbReference type="Pfam" id="PF07969"/>
    </source>
</evidence>
<dbReference type="GO" id="GO:0016810">
    <property type="term" value="F:hydrolase activity, acting on carbon-nitrogen (but not peptide) bonds"/>
    <property type="evidence" value="ECO:0007669"/>
    <property type="project" value="InterPro"/>
</dbReference>
<dbReference type="InterPro" id="IPR032466">
    <property type="entry name" value="Metal_Hydrolase"/>
</dbReference>
<gene>
    <name evidence="2" type="ORF">H8692_06615</name>
</gene>
<dbReference type="Proteomes" id="UP000610862">
    <property type="component" value="Unassembled WGS sequence"/>
</dbReference>
<dbReference type="Pfam" id="PF07969">
    <property type="entry name" value="Amidohydro_3"/>
    <property type="match status" value="1"/>
</dbReference>
<name>A0A926I9S8_9FIRM</name>
<dbReference type="SUPFAM" id="SSF51556">
    <property type="entry name" value="Metallo-dependent hydrolases"/>
    <property type="match status" value="1"/>
</dbReference>
<organism evidence="2 3">
    <name type="scientific">Lentihominibacter hominis</name>
    <dbReference type="NCBI Taxonomy" id="2763645"/>
    <lineage>
        <taxon>Bacteria</taxon>
        <taxon>Bacillati</taxon>
        <taxon>Bacillota</taxon>
        <taxon>Clostridia</taxon>
        <taxon>Peptostreptococcales</taxon>
        <taxon>Anaerovoracaceae</taxon>
        <taxon>Lentihominibacter</taxon>
    </lineage>
</organism>
<proteinExistence type="predicted"/>
<sequence>MIDATKSITADIIIKGNAIFTVKDKKLMKGGIAVKGNKIIAVKNYKDINRYISANTEVYDFGDYLIMPGFVDGHDHLWWGAVADSDHMVDLTSSTSEEEAVCMIKDYADCHPEEIRIRGYGWFPANWKNSLLPSKNSLDSIIPDRPVYMNCADAHTCWLNSLALKESGYHTDMKIKSGSVGIDENGELNGLVYEPEALSYAWEKMYDFPEEQMEEIMESFMKGLAAYGVTSLSEMSADEYSRANYDRYKVFKRMAEAGKFTSRVHVYTALMGYTDFSDAKKLAKEFSSDVFRVSGLKGFLDGVTSTYTGFLKEEYADKPGTCGEGVPLVSKEDLEDSVVAANAAGLPVRIHCIADGSVKMALDAFEASEKVNGRHGLKNSIEHIETIDPEDIKRFAKLGVIASMQGEHLALDNNEKIIRVGRKRCRWAWPMRSILDSGVTLALGTDFPVVHYNQFPGIYAAVTRKNYDGSHAGIRNKENITLAEALIANTLGSATVYNREHELGTLEAGKLADIIVIDRNLFEVDSSQIKDARIVFTMMDGKVTFRAEKG</sequence>
<dbReference type="AlphaFoldDB" id="A0A926I9S8"/>
<dbReference type="Gene3D" id="2.30.40.10">
    <property type="entry name" value="Urease, subunit C, domain 1"/>
    <property type="match status" value="1"/>
</dbReference>
<evidence type="ECO:0000313" key="2">
    <source>
        <dbReference type="EMBL" id="MBC8568425.1"/>
    </source>
</evidence>
<accession>A0A926I9S8</accession>
<comment type="caution">
    <text evidence="2">The sequence shown here is derived from an EMBL/GenBank/DDBJ whole genome shotgun (WGS) entry which is preliminary data.</text>
</comment>
<dbReference type="InterPro" id="IPR011059">
    <property type="entry name" value="Metal-dep_hydrolase_composite"/>
</dbReference>
<reference evidence="2" key="1">
    <citation type="submission" date="2020-08" db="EMBL/GenBank/DDBJ databases">
        <title>Genome public.</title>
        <authorList>
            <person name="Liu C."/>
            <person name="Sun Q."/>
        </authorList>
    </citation>
    <scope>NUCLEOTIDE SEQUENCE</scope>
    <source>
        <strain evidence="2">NSJ-24</strain>
    </source>
</reference>
<dbReference type="PANTHER" id="PTHR22642">
    <property type="entry name" value="IMIDAZOLONEPROPIONASE"/>
    <property type="match status" value="1"/>
</dbReference>
<dbReference type="InterPro" id="IPR013108">
    <property type="entry name" value="Amidohydro_3"/>
</dbReference>
<dbReference type="PANTHER" id="PTHR22642:SF2">
    <property type="entry name" value="PROTEIN LONG AFTER FAR-RED 3"/>
    <property type="match status" value="1"/>
</dbReference>